<dbReference type="EMBL" id="QWGR01000003">
    <property type="protein sequence ID" value="RIJ49418.1"/>
    <property type="molecule type" value="Genomic_DNA"/>
</dbReference>
<evidence type="ECO:0000256" key="1">
    <source>
        <dbReference type="SAM" id="SignalP"/>
    </source>
</evidence>
<dbReference type="RefSeq" id="WP_119437305.1">
    <property type="nucleotide sequence ID" value="NZ_QWGR01000003.1"/>
</dbReference>
<evidence type="ECO:0000259" key="2">
    <source>
        <dbReference type="Pfam" id="PF18962"/>
    </source>
</evidence>
<sequence>MKKSILLLAFALAYFFSQAQVTLDHTYNYSANVVKFETLGYKYYLMDVPRAECRIYNMDHSLYKTIACSVPSGCYLFDIKFLSEKTFDSDTGIEFLYSYYKYYSGSDYYEYDSRIINEDGSEIVFIDGALYNYINKTGEDEYKLFSYCYNFSTFPEVIWTNIYSLPGAPVLNASVLKSSEDWSLNAYPNPGSETVKVAYSLPTNVFSATLHLVDQSGRPVNQFTVDRYSDHLDLNVSSLTSGVYMYFIESEGQKSSAQKLVVR</sequence>
<accession>A0A399T0S4</accession>
<comment type="caution">
    <text evidence="3">The sequence shown here is derived from an EMBL/GenBank/DDBJ whole genome shotgun (WGS) entry which is preliminary data.</text>
</comment>
<organism evidence="3 4">
    <name type="scientific">Maribellus luteus</name>
    <dbReference type="NCBI Taxonomy" id="2305463"/>
    <lineage>
        <taxon>Bacteria</taxon>
        <taxon>Pseudomonadati</taxon>
        <taxon>Bacteroidota</taxon>
        <taxon>Bacteroidia</taxon>
        <taxon>Marinilabiliales</taxon>
        <taxon>Prolixibacteraceae</taxon>
        <taxon>Maribellus</taxon>
    </lineage>
</organism>
<gene>
    <name evidence="3" type="ORF">D1614_07715</name>
</gene>
<feature type="signal peptide" evidence="1">
    <location>
        <begin position="1"/>
        <end position="19"/>
    </location>
</feature>
<dbReference type="Pfam" id="PF18962">
    <property type="entry name" value="Por_Secre_tail"/>
    <property type="match status" value="1"/>
</dbReference>
<keyword evidence="1" id="KW-0732">Signal</keyword>
<dbReference type="Proteomes" id="UP000265926">
    <property type="component" value="Unassembled WGS sequence"/>
</dbReference>
<feature type="chain" id="PRO_5017215659" evidence="1">
    <location>
        <begin position="20"/>
        <end position="263"/>
    </location>
</feature>
<keyword evidence="4" id="KW-1185">Reference proteome</keyword>
<name>A0A399T0S4_9BACT</name>
<dbReference type="NCBIfam" id="TIGR04183">
    <property type="entry name" value="Por_Secre_tail"/>
    <property type="match status" value="1"/>
</dbReference>
<evidence type="ECO:0000313" key="4">
    <source>
        <dbReference type="Proteomes" id="UP000265926"/>
    </source>
</evidence>
<feature type="domain" description="Secretion system C-terminal sorting" evidence="2">
    <location>
        <begin position="187"/>
        <end position="262"/>
    </location>
</feature>
<proteinExistence type="predicted"/>
<protein>
    <submittedName>
        <fullName evidence="3">T9SS C-terminal target domain-containing protein</fullName>
    </submittedName>
</protein>
<dbReference type="OrthoDB" id="1119542at2"/>
<evidence type="ECO:0000313" key="3">
    <source>
        <dbReference type="EMBL" id="RIJ49418.1"/>
    </source>
</evidence>
<dbReference type="InterPro" id="IPR026444">
    <property type="entry name" value="Secre_tail"/>
</dbReference>
<dbReference type="AlphaFoldDB" id="A0A399T0S4"/>
<reference evidence="3 4" key="1">
    <citation type="submission" date="2018-08" db="EMBL/GenBank/DDBJ databases">
        <title>Pallidiluteibacterium maritimus gen. nov., sp. nov., isolated from coastal sediment.</title>
        <authorList>
            <person name="Zhou L.Y."/>
        </authorList>
    </citation>
    <scope>NUCLEOTIDE SEQUENCE [LARGE SCALE GENOMIC DNA]</scope>
    <source>
        <strain evidence="3 4">XSD2</strain>
    </source>
</reference>